<dbReference type="InterPro" id="IPR016181">
    <property type="entry name" value="Acyl_CoA_acyltransferase"/>
</dbReference>
<dbReference type="InterPro" id="IPR000182">
    <property type="entry name" value="GNAT_dom"/>
</dbReference>
<dbReference type="AlphaFoldDB" id="A0A3M0A541"/>
<comment type="caution">
    <text evidence="2">The sequence shown here is derived from an EMBL/GenBank/DDBJ whole genome shotgun (WGS) entry which is preliminary data.</text>
</comment>
<keyword evidence="3" id="KW-1185">Reference proteome</keyword>
<gene>
    <name evidence="2" type="ORF">BC961_0264</name>
</gene>
<dbReference type="EMBL" id="REFH01000007">
    <property type="protein sequence ID" value="RMA77908.1"/>
    <property type="molecule type" value="Genomic_DNA"/>
</dbReference>
<dbReference type="RefSeq" id="WP_121924043.1">
    <property type="nucleotide sequence ID" value="NZ_CBCSGA010000002.1"/>
</dbReference>
<accession>A0A3M0A541</accession>
<dbReference type="SUPFAM" id="SSF55729">
    <property type="entry name" value="Acyl-CoA N-acyltransferases (Nat)"/>
    <property type="match status" value="1"/>
</dbReference>
<feature type="domain" description="N-acetyltransferase" evidence="1">
    <location>
        <begin position="2"/>
        <end position="146"/>
    </location>
</feature>
<dbReference type="Proteomes" id="UP000280368">
    <property type="component" value="Unassembled WGS sequence"/>
</dbReference>
<proteinExistence type="predicted"/>
<evidence type="ECO:0000313" key="3">
    <source>
        <dbReference type="Proteomes" id="UP000280368"/>
    </source>
</evidence>
<protein>
    <submittedName>
        <fullName evidence="2">Putative GNAT family N-acyltransferase</fullName>
    </submittedName>
</protein>
<reference evidence="2 3" key="1">
    <citation type="submission" date="2018-10" db="EMBL/GenBank/DDBJ databases">
        <title>Genomic Encyclopedia of Archaeal and Bacterial Type Strains, Phase II (KMG-II): from individual species to whole genera.</title>
        <authorList>
            <person name="Goeker M."/>
        </authorList>
    </citation>
    <scope>NUCLEOTIDE SEQUENCE [LARGE SCALE GENOMIC DNA]</scope>
    <source>
        <strain evidence="2 3">DSM 19727</strain>
    </source>
</reference>
<sequence length="146" mass="16597">MINIRKITALEVIPVRHLVLRIGKPIQTCTFDGDNLPTTVHIGLYKDENLSGVVSLFKANTELFSLKNQFQIRGMAVLKESQKKGFGDLLIQNAEEFCAEEKTDLIWFNARQEATGFYKKMGYKIKGEPFEISGVGEHVVMYKELK</sequence>
<dbReference type="PROSITE" id="PS51186">
    <property type="entry name" value="GNAT"/>
    <property type="match status" value="1"/>
</dbReference>
<evidence type="ECO:0000313" key="2">
    <source>
        <dbReference type="EMBL" id="RMA77908.1"/>
    </source>
</evidence>
<evidence type="ECO:0000259" key="1">
    <source>
        <dbReference type="PROSITE" id="PS51186"/>
    </source>
</evidence>
<dbReference type="OrthoDB" id="2352823at2"/>
<dbReference type="Pfam" id="PF13673">
    <property type="entry name" value="Acetyltransf_10"/>
    <property type="match status" value="1"/>
</dbReference>
<dbReference type="GO" id="GO:0016747">
    <property type="term" value="F:acyltransferase activity, transferring groups other than amino-acyl groups"/>
    <property type="evidence" value="ECO:0007669"/>
    <property type="project" value="InterPro"/>
</dbReference>
<name>A0A3M0A541_9FLAO</name>
<dbReference type="CDD" id="cd04301">
    <property type="entry name" value="NAT_SF"/>
    <property type="match status" value="1"/>
</dbReference>
<organism evidence="2 3">
    <name type="scientific">Flavobacterium weaverense</name>
    <dbReference type="NCBI Taxonomy" id="271156"/>
    <lineage>
        <taxon>Bacteria</taxon>
        <taxon>Pseudomonadati</taxon>
        <taxon>Bacteroidota</taxon>
        <taxon>Flavobacteriia</taxon>
        <taxon>Flavobacteriales</taxon>
        <taxon>Flavobacteriaceae</taxon>
        <taxon>Flavobacterium</taxon>
    </lineage>
</organism>
<keyword evidence="2" id="KW-0012">Acyltransferase</keyword>
<dbReference type="Gene3D" id="3.40.630.30">
    <property type="match status" value="1"/>
</dbReference>
<keyword evidence="2" id="KW-0808">Transferase</keyword>